<dbReference type="Proteomes" id="UP000248827">
    <property type="component" value="Unassembled WGS sequence"/>
</dbReference>
<evidence type="ECO:0000313" key="1">
    <source>
        <dbReference type="EMBL" id="RAI89568.1"/>
    </source>
</evidence>
<keyword evidence="2" id="KW-1185">Reference proteome</keyword>
<sequence>MMREQPPSAVEGGSPVREIGFVRHEGGVTQAYVYKEHQPTNNISKPTETIAVYNVDKEAELKEKDRLLSLEL</sequence>
<accession>A0ABX9BES0</accession>
<organism evidence="1 2">
    <name type="scientific">Paenibacillus pabuli</name>
    <dbReference type="NCBI Taxonomy" id="1472"/>
    <lineage>
        <taxon>Bacteria</taxon>
        <taxon>Bacillati</taxon>
        <taxon>Bacillota</taxon>
        <taxon>Bacilli</taxon>
        <taxon>Bacillales</taxon>
        <taxon>Paenibacillaceae</taxon>
        <taxon>Paenibacillus</taxon>
    </lineage>
</organism>
<comment type="caution">
    <text evidence="1">The sequence shown here is derived from an EMBL/GenBank/DDBJ whole genome shotgun (WGS) entry which is preliminary data.</text>
</comment>
<reference evidence="1 2" key="1">
    <citation type="submission" date="2018-06" db="EMBL/GenBank/DDBJ databases">
        <title>Freshwater and sediment microbial communities from various areas in North America, analyzing microbe dynamics in response to fracking.</title>
        <authorList>
            <person name="Lamendella R."/>
        </authorList>
    </citation>
    <scope>NUCLEOTIDE SEQUENCE [LARGE SCALE GENOMIC DNA]</scope>
    <source>
        <strain evidence="1 2">NG-13</strain>
    </source>
</reference>
<name>A0ABX9BES0_9BACL</name>
<protein>
    <submittedName>
        <fullName evidence="1">Uncharacterized protein</fullName>
    </submittedName>
</protein>
<evidence type="ECO:0000313" key="2">
    <source>
        <dbReference type="Proteomes" id="UP000248827"/>
    </source>
</evidence>
<proteinExistence type="predicted"/>
<gene>
    <name evidence="1" type="ORF">DET54_11436</name>
</gene>
<dbReference type="EMBL" id="QLLI01000014">
    <property type="protein sequence ID" value="RAI89568.1"/>
    <property type="molecule type" value="Genomic_DNA"/>
</dbReference>